<dbReference type="InterPro" id="IPR006059">
    <property type="entry name" value="SBP"/>
</dbReference>
<name>A0A7S8EDI9_9CHLR</name>
<evidence type="ECO:0000313" key="5">
    <source>
        <dbReference type="EMBL" id="QPC84984.1"/>
    </source>
</evidence>
<keyword evidence="6" id="KW-1185">Reference proteome</keyword>
<comment type="similarity">
    <text evidence="2">Belongs to the bacterial solute-binding protein 1 family.</text>
</comment>
<dbReference type="AlphaFoldDB" id="A0A7S8EDI9"/>
<dbReference type="InterPro" id="IPR006311">
    <property type="entry name" value="TAT_signal"/>
</dbReference>
<dbReference type="Pfam" id="PF01547">
    <property type="entry name" value="SBP_bac_1"/>
    <property type="match status" value="1"/>
</dbReference>
<keyword evidence="4" id="KW-0732">Signal</keyword>
<organism evidence="5 6">
    <name type="scientific">Phototrophicus methaneseepsis</name>
    <dbReference type="NCBI Taxonomy" id="2710758"/>
    <lineage>
        <taxon>Bacteria</taxon>
        <taxon>Bacillati</taxon>
        <taxon>Chloroflexota</taxon>
        <taxon>Candidatus Thermofontia</taxon>
        <taxon>Phototrophicales</taxon>
        <taxon>Phototrophicaceae</taxon>
        <taxon>Phototrophicus</taxon>
    </lineage>
</organism>
<dbReference type="GO" id="GO:0030313">
    <property type="term" value="C:cell envelope"/>
    <property type="evidence" value="ECO:0007669"/>
    <property type="project" value="UniProtKB-SubCell"/>
</dbReference>
<evidence type="ECO:0000256" key="4">
    <source>
        <dbReference type="ARBA" id="ARBA00022729"/>
    </source>
</evidence>
<dbReference type="SUPFAM" id="SSF53850">
    <property type="entry name" value="Periplasmic binding protein-like II"/>
    <property type="match status" value="1"/>
</dbReference>
<comment type="subcellular location">
    <subcellularLocation>
        <location evidence="1">Cell envelope</location>
    </subcellularLocation>
</comment>
<accession>A0A7S8EDI9</accession>
<keyword evidence="3" id="KW-0813">Transport</keyword>
<evidence type="ECO:0000256" key="3">
    <source>
        <dbReference type="ARBA" id="ARBA00022448"/>
    </source>
</evidence>
<dbReference type="Gene3D" id="3.40.190.10">
    <property type="entry name" value="Periplasmic binding protein-like II"/>
    <property type="match status" value="1"/>
</dbReference>
<dbReference type="RefSeq" id="WP_195173047.1">
    <property type="nucleotide sequence ID" value="NZ_CP062983.1"/>
</dbReference>
<dbReference type="PROSITE" id="PS51318">
    <property type="entry name" value="TAT"/>
    <property type="match status" value="1"/>
</dbReference>
<protein>
    <submittedName>
        <fullName evidence="5">Extracellular solute-binding protein</fullName>
    </submittedName>
</protein>
<reference evidence="5 6" key="1">
    <citation type="submission" date="2020-02" db="EMBL/GenBank/DDBJ databases">
        <authorList>
            <person name="Zheng R.K."/>
            <person name="Sun C.M."/>
        </authorList>
    </citation>
    <scope>NUCLEOTIDE SEQUENCE [LARGE SCALE GENOMIC DNA]</scope>
    <source>
        <strain evidence="6">rifampicinis</strain>
    </source>
</reference>
<dbReference type="KEGG" id="pmet:G4Y79_11620"/>
<dbReference type="InterPro" id="IPR050490">
    <property type="entry name" value="Bact_solute-bd_prot1"/>
</dbReference>
<dbReference type="EMBL" id="CP062983">
    <property type="protein sequence ID" value="QPC84984.1"/>
    <property type="molecule type" value="Genomic_DNA"/>
</dbReference>
<dbReference type="PANTHER" id="PTHR43649">
    <property type="entry name" value="ARABINOSE-BINDING PROTEIN-RELATED"/>
    <property type="match status" value="1"/>
</dbReference>
<evidence type="ECO:0000256" key="2">
    <source>
        <dbReference type="ARBA" id="ARBA00008520"/>
    </source>
</evidence>
<evidence type="ECO:0000313" key="6">
    <source>
        <dbReference type="Proteomes" id="UP000594468"/>
    </source>
</evidence>
<dbReference type="PANTHER" id="PTHR43649:SF31">
    <property type="entry name" value="SN-GLYCEROL-3-PHOSPHATE-BINDING PERIPLASMIC PROTEIN UGPB"/>
    <property type="match status" value="1"/>
</dbReference>
<dbReference type="Proteomes" id="UP000594468">
    <property type="component" value="Chromosome"/>
</dbReference>
<proteinExistence type="inferred from homology"/>
<gene>
    <name evidence="5" type="ORF">G4Y79_11620</name>
</gene>
<evidence type="ECO:0000256" key="1">
    <source>
        <dbReference type="ARBA" id="ARBA00004196"/>
    </source>
</evidence>
<sequence>MMKLSRREFLKISGIVAATTASGGLTSLMPAMAQDEIVMQWWDHFLPLQPLSESVFSAYNEANPNVSVEYSVFSPPDLGQALQLAYPNDQAPDVFALAGINVPISALKNENWFSPLQPYVTEEWLNSLPESIFIEGRTTFDGELYSFPIFSFRAHETLVWFDKQILEAAGYDPEVGPRTWDEFRDAAQKITANGGGTVFGWTQGVGHIDRMGPTLTRLAQLAGVSGDIDFTTGEYAYGSDAYVNALEFLVSMERDGSLFPTSVTMDTRNARSRWATGSGGLFFDGPWNPGVLKGNYPEFLEVVGVSQAPVPDLDTPAYTYAQPKSGDFWISSQSEYPEHAAAILQQFTSEEYQIRLAEQMDQPPLDLDTVAKADVHPTYSKSIELFRDIVRLSPDPLVKNPAVSEVLSRMNDIRPNLGEIVQGAIAGEVSDIRGTLQSYADQLSAERERAITEAQSEGFEVSQDDWVFSNWDPSADYTSDMYGEA</sequence>